<dbReference type="SUPFAM" id="SSF53474">
    <property type="entry name" value="alpha/beta-Hydrolases"/>
    <property type="match status" value="1"/>
</dbReference>
<dbReference type="Proteomes" id="UP000799750">
    <property type="component" value="Unassembled WGS sequence"/>
</dbReference>
<keyword evidence="3" id="KW-1185">Reference proteome</keyword>
<dbReference type="InterPro" id="IPR029058">
    <property type="entry name" value="AB_hydrolase_fold"/>
</dbReference>
<feature type="domain" description="AB hydrolase-1" evidence="1">
    <location>
        <begin position="27"/>
        <end position="261"/>
    </location>
</feature>
<dbReference type="EMBL" id="MU004199">
    <property type="protein sequence ID" value="KAF2489450.1"/>
    <property type="molecule type" value="Genomic_DNA"/>
</dbReference>
<dbReference type="Gene3D" id="3.40.50.1820">
    <property type="entry name" value="alpha/beta hydrolase"/>
    <property type="match status" value="1"/>
</dbReference>
<proteinExistence type="predicted"/>
<dbReference type="OrthoDB" id="8119704at2759"/>
<evidence type="ECO:0000313" key="3">
    <source>
        <dbReference type="Proteomes" id="UP000799750"/>
    </source>
</evidence>
<dbReference type="InterPro" id="IPR000073">
    <property type="entry name" value="AB_hydrolase_1"/>
</dbReference>
<dbReference type="GO" id="GO:0046464">
    <property type="term" value="P:acylglycerol catabolic process"/>
    <property type="evidence" value="ECO:0007669"/>
    <property type="project" value="TreeGrafter"/>
</dbReference>
<gene>
    <name evidence="2" type="ORF">BU16DRAFT_531744</name>
</gene>
<dbReference type="Pfam" id="PF12697">
    <property type="entry name" value="Abhydrolase_6"/>
    <property type="match status" value="1"/>
</dbReference>
<dbReference type="GO" id="GO:0047372">
    <property type="term" value="F:monoacylglycerol lipase activity"/>
    <property type="evidence" value="ECO:0007669"/>
    <property type="project" value="TreeGrafter"/>
</dbReference>
<accession>A0A6A6QBR8</accession>
<dbReference type="PANTHER" id="PTHR43798:SF5">
    <property type="entry name" value="MONOACYLGLYCEROL LIPASE ABHD6"/>
    <property type="match status" value="1"/>
</dbReference>
<reference evidence="2" key="1">
    <citation type="journal article" date="2020" name="Stud. Mycol.">
        <title>101 Dothideomycetes genomes: a test case for predicting lifestyles and emergence of pathogens.</title>
        <authorList>
            <person name="Haridas S."/>
            <person name="Albert R."/>
            <person name="Binder M."/>
            <person name="Bloem J."/>
            <person name="Labutti K."/>
            <person name="Salamov A."/>
            <person name="Andreopoulos B."/>
            <person name="Baker S."/>
            <person name="Barry K."/>
            <person name="Bills G."/>
            <person name="Bluhm B."/>
            <person name="Cannon C."/>
            <person name="Castanera R."/>
            <person name="Culley D."/>
            <person name="Daum C."/>
            <person name="Ezra D."/>
            <person name="Gonzalez J."/>
            <person name="Henrissat B."/>
            <person name="Kuo A."/>
            <person name="Liang C."/>
            <person name="Lipzen A."/>
            <person name="Lutzoni F."/>
            <person name="Magnuson J."/>
            <person name="Mondo S."/>
            <person name="Nolan M."/>
            <person name="Ohm R."/>
            <person name="Pangilinan J."/>
            <person name="Park H.-J."/>
            <person name="Ramirez L."/>
            <person name="Alfaro M."/>
            <person name="Sun H."/>
            <person name="Tritt A."/>
            <person name="Yoshinaga Y."/>
            <person name="Zwiers L.-H."/>
            <person name="Turgeon B."/>
            <person name="Goodwin S."/>
            <person name="Spatafora J."/>
            <person name="Crous P."/>
            <person name="Grigoriev I."/>
        </authorList>
    </citation>
    <scope>NUCLEOTIDE SEQUENCE</scope>
    <source>
        <strain evidence="2">CBS 269.34</strain>
    </source>
</reference>
<dbReference type="InterPro" id="IPR050266">
    <property type="entry name" value="AB_hydrolase_sf"/>
</dbReference>
<evidence type="ECO:0000259" key="1">
    <source>
        <dbReference type="Pfam" id="PF12697"/>
    </source>
</evidence>
<sequence length="278" mass="29443">MADTDSAPSANTSLPFDFVNPTGNPTILLIHGSFSTGHDWDPVISHLQKITAYHILAPDLPAHGRASALPFTVASASGHLATLIANEAHDGKAHIVGLSMGAYVAAHLASHNPERCLTVFATGFNIRDPSPSFLAPIAPSVFWGMQSATDLLPRSVVGWAVDADLSVSQKGVVTKALCAEILKMLEPASVKENVGVVRARMLVIAATKSGIVPSGDRVEDAKRIAELARGKGAGSGEVRVVKHAGMRHAWNRQDPDLFARAVVAWVDREDVVEGFLDV</sequence>
<evidence type="ECO:0000313" key="2">
    <source>
        <dbReference type="EMBL" id="KAF2489450.1"/>
    </source>
</evidence>
<dbReference type="GO" id="GO:0016020">
    <property type="term" value="C:membrane"/>
    <property type="evidence" value="ECO:0007669"/>
    <property type="project" value="TreeGrafter"/>
</dbReference>
<name>A0A6A6QBR8_9PEZI</name>
<protein>
    <submittedName>
        <fullName evidence="2">Alpha/beta-hydrolase</fullName>
    </submittedName>
</protein>
<keyword evidence="2" id="KW-0378">Hydrolase</keyword>
<organism evidence="2 3">
    <name type="scientific">Lophium mytilinum</name>
    <dbReference type="NCBI Taxonomy" id="390894"/>
    <lineage>
        <taxon>Eukaryota</taxon>
        <taxon>Fungi</taxon>
        <taxon>Dikarya</taxon>
        <taxon>Ascomycota</taxon>
        <taxon>Pezizomycotina</taxon>
        <taxon>Dothideomycetes</taxon>
        <taxon>Pleosporomycetidae</taxon>
        <taxon>Mytilinidiales</taxon>
        <taxon>Mytilinidiaceae</taxon>
        <taxon>Lophium</taxon>
    </lineage>
</organism>
<dbReference type="PANTHER" id="PTHR43798">
    <property type="entry name" value="MONOACYLGLYCEROL LIPASE"/>
    <property type="match status" value="1"/>
</dbReference>
<dbReference type="AlphaFoldDB" id="A0A6A6QBR8"/>